<dbReference type="PANTHER" id="PTHR48175">
    <property type="entry name" value="OS04G0581700 PROTEIN"/>
    <property type="match status" value="1"/>
</dbReference>
<feature type="region of interest" description="Disordered" evidence="1">
    <location>
        <begin position="1"/>
        <end position="23"/>
    </location>
</feature>
<dbReference type="EMBL" id="JAAALK010000086">
    <property type="protein sequence ID" value="KAG8082995.1"/>
    <property type="molecule type" value="Genomic_DNA"/>
</dbReference>
<dbReference type="Proteomes" id="UP000729402">
    <property type="component" value="Unassembled WGS sequence"/>
</dbReference>
<proteinExistence type="predicted"/>
<organism evidence="2 4">
    <name type="scientific">Zizania palustris</name>
    <name type="common">Northern wild rice</name>
    <dbReference type="NCBI Taxonomy" id="103762"/>
    <lineage>
        <taxon>Eukaryota</taxon>
        <taxon>Viridiplantae</taxon>
        <taxon>Streptophyta</taxon>
        <taxon>Embryophyta</taxon>
        <taxon>Tracheophyta</taxon>
        <taxon>Spermatophyta</taxon>
        <taxon>Magnoliopsida</taxon>
        <taxon>Liliopsida</taxon>
        <taxon>Poales</taxon>
        <taxon>Poaceae</taxon>
        <taxon>BOP clade</taxon>
        <taxon>Oryzoideae</taxon>
        <taxon>Oryzeae</taxon>
        <taxon>Zizaniinae</taxon>
        <taxon>Zizania</taxon>
    </lineage>
</organism>
<dbReference type="EMBL" id="JAAALK010000086">
    <property type="protein sequence ID" value="KAG8082994.1"/>
    <property type="molecule type" value="Genomic_DNA"/>
</dbReference>
<protein>
    <submittedName>
        <fullName evidence="2">Uncharacterized protein</fullName>
    </submittedName>
</protein>
<sequence length="125" mass="13936">MHVHLPDYGPAQARASRSSSHYLDENPNRLRRLTYVRSIHTASDSSSRLLLLTSELDQLAMIPVGVAAGLLEEYTVRVARVLARLFNVAPFPRRVRFLMLRSLPFVPPPPPPPPPAHALRVATRG</sequence>
<gene>
    <name evidence="2" type="ORF">GUJ93_ZPchr0014g46662</name>
    <name evidence="3" type="ORF">GUJ93_ZPchr0014g47659</name>
</gene>
<accession>A0A8J5TAR5</accession>
<dbReference type="AlphaFoldDB" id="A0A8J5TAR5"/>
<name>A0A8J5TAR5_ZIZPA</name>
<keyword evidence="4" id="KW-1185">Reference proteome</keyword>
<evidence type="ECO:0000256" key="1">
    <source>
        <dbReference type="SAM" id="MobiDB-lite"/>
    </source>
</evidence>
<dbReference type="PANTHER" id="PTHR48175:SF3">
    <property type="entry name" value="OS04G0581700 PROTEIN"/>
    <property type="match status" value="1"/>
</dbReference>
<evidence type="ECO:0000313" key="3">
    <source>
        <dbReference type="EMBL" id="KAG8082995.1"/>
    </source>
</evidence>
<evidence type="ECO:0000313" key="2">
    <source>
        <dbReference type="EMBL" id="KAG8082994.1"/>
    </source>
</evidence>
<comment type="caution">
    <text evidence="2">The sequence shown here is derived from an EMBL/GenBank/DDBJ whole genome shotgun (WGS) entry which is preliminary data.</text>
</comment>
<dbReference type="OrthoDB" id="1913225at2759"/>
<reference evidence="2" key="1">
    <citation type="journal article" date="2021" name="bioRxiv">
        <title>Whole Genome Assembly and Annotation of Northern Wild Rice, Zizania palustris L., Supports a Whole Genome Duplication in the Zizania Genus.</title>
        <authorList>
            <person name="Haas M."/>
            <person name="Kono T."/>
            <person name="Macchietto M."/>
            <person name="Millas R."/>
            <person name="McGilp L."/>
            <person name="Shao M."/>
            <person name="Duquette J."/>
            <person name="Hirsch C.N."/>
            <person name="Kimball J."/>
        </authorList>
    </citation>
    <scope>NUCLEOTIDE SEQUENCE</scope>
    <source>
        <tissue evidence="2">Fresh leaf tissue</tissue>
    </source>
</reference>
<evidence type="ECO:0000313" key="4">
    <source>
        <dbReference type="Proteomes" id="UP000729402"/>
    </source>
</evidence>
<reference evidence="2" key="2">
    <citation type="submission" date="2021-02" db="EMBL/GenBank/DDBJ databases">
        <authorList>
            <person name="Kimball J.A."/>
            <person name="Haas M.W."/>
            <person name="Macchietto M."/>
            <person name="Kono T."/>
            <person name="Duquette J."/>
            <person name="Shao M."/>
        </authorList>
    </citation>
    <scope>NUCLEOTIDE SEQUENCE</scope>
    <source>
        <tissue evidence="2">Fresh leaf tissue</tissue>
    </source>
</reference>